<keyword evidence="4" id="KW-0597">Phosphoprotein</keyword>
<dbReference type="Gene3D" id="3.40.50.2300">
    <property type="match status" value="1"/>
</dbReference>
<proteinExistence type="inferred from homology"/>
<comment type="caution">
    <text evidence="6">The sequence shown here is derived from an EMBL/GenBank/DDBJ whole genome shotgun (WGS) entry which is preliminary data.</text>
</comment>
<dbReference type="SMART" id="SM00448">
    <property type="entry name" value="REC"/>
    <property type="match status" value="1"/>
</dbReference>
<dbReference type="PANTHER" id="PTHR37164">
    <property type="entry name" value="BACTERIOHEMERYTHRIN"/>
    <property type="match status" value="1"/>
</dbReference>
<sequence length="354" mass="39183">MVNQKQISMDRAALIERVRAALPGSIRILYVDDNSAYQKIVENELLAPLGATVKKLSDGQAAFSTLKARNDAFDLLITDLDMPLMGGIELVNRLREINIAIPAIIMTSYEGLAMVKTTVEQHKNVWSLHKKIFNAVQTHGNTGGGPESWNEELEIFWKPIVSALSAACKKDISGALTGQQSNATALGGGQKSAAKLAADCGGISENIRWSPEIYGLDIPEVDEDHRNIVMAAANLQRLIADQAYNRLNIVIMALLKVTRDHLAWEEELQRINGYPGREGHAKLHKQLLAQLDNKTASYKYAKSDDEIKCSANQLTEFVYNWLKQHIQGEDSGYAKFLHKKPDGYLVPDKAAFKS</sequence>
<dbReference type="Pfam" id="PF01814">
    <property type="entry name" value="Hemerythrin"/>
    <property type="match status" value="1"/>
</dbReference>
<accession>A0A1Y2K2H0</accession>
<dbReference type="Proteomes" id="UP000194003">
    <property type="component" value="Unassembled WGS sequence"/>
</dbReference>
<keyword evidence="2" id="KW-0479">Metal-binding</keyword>
<evidence type="ECO:0000259" key="5">
    <source>
        <dbReference type="PROSITE" id="PS50110"/>
    </source>
</evidence>
<evidence type="ECO:0000256" key="3">
    <source>
        <dbReference type="ARBA" id="ARBA00023004"/>
    </source>
</evidence>
<dbReference type="GO" id="GO:0000160">
    <property type="term" value="P:phosphorelay signal transduction system"/>
    <property type="evidence" value="ECO:0007669"/>
    <property type="project" value="InterPro"/>
</dbReference>
<dbReference type="InterPro" id="IPR050669">
    <property type="entry name" value="Hemerythrin"/>
</dbReference>
<dbReference type="RefSeq" id="WP_085444713.1">
    <property type="nucleotide sequence ID" value="NZ_LVJN01000020.1"/>
</dbReference>
<protein>
    <submittedName>
        <fullName evidence="6">Putative response regulator receiver protein</fullName>
    </submittedName>
</protein>
<dbReference type="PANTHER" id="PTHR37164:SF1">
    <property type="entry name" value="BACTERIOHEMERYTHRIN"/>
    <property type="match status" value="1"/>
</dbReference>
<dbReference type="OrthoDB" id="7305302at2"/>
<dbReference type="STRING" id="1434232.MAIT1_02337"/>
<dbReference type="InterPro" id="IPR001789">
    <property type="entry name" value="Sig_transdc_resp-reg_receiver"/>
</dbReference>
<keyword evidence="7" id="KW-1185">Reference proteome</keyword>
<dbReference type="InterPro" id="IPR012827">
    <property type="entry name" value="Hemerythrin_metal-bd"/>
</dbReference>
<dbReference type="PROSITE" id="PS50110">
    <property type="entry name" value="RESPONSE_REGULATORY"/>
    <property type="match status" value="1"/>
</dbReference>
<organism evidence="6 7">
    <name type="scientific">Magnetofaba australis IT-1</name>
    <dbReference type="NCBI Taxonomy" id="1434232"/>
    <lineage>
        <taxon>Bacteria</taxon>
        <taxon>Pseudomonadati</taxon>
        <taxon>Pseudomonadota</taxon>
        <taxon>Magnetococcia</taxon>
        <taxon>Magnetococcales</taxon>
        <taxon>Magnetococcaceae</taxon>
        <taxon>Magnetofaba</taxon>
    </lineage>
</organism>
<dbReference type="InterPro" id="IPR012312">
    <property type="entry name" value="Hemerythrin-like"/>
</dbReference>
<reference evidence="6 7" key="1">
    <citation type="journal article" date="2016" name="BMC Genomics">
        <title>Combined genomic and structural analyses of a cultured magnetotactic bacterium reveals its niche adaptation to a dynamic environment.</title>
        <authorList>
            <person name="Araujo A.C."/>
            <person name="Morillo V."/>
            <person name="Cypriano J."/>
            <person name="Teixeira L.C."/>
            <person name="Leao P."/>
            <person name="Lyra S."/>
            <person name="Almeida L.G."/>
            <person name="Bazylinski D.A."/>
            <person name="Vasconcellos A.T."/>
            <person name="Abreu F."/>
            <person name="Lins U."/>
        </authorList>
    </citation>
    <scope>NUCLEOTIDE SEQUENCE [LARGE SCALE GENOMIC DNA]</scope>
    <source>
        <strain evidence="6 7">IT-1</strain>
    </source>
</reference>
<dbReference type="InterPro" id="IPR035938">
    <property type="entry name" value="Hemerythrin-like_sf"/>
</dbReference>
<evidence type="ECO:0000256" key="1">
    <source>
        <dbReference type="ARBA" id="ARBA00010587"/>
    </source>
</evidence>
<dbReference type="SUPFAM" id="SSF47188">
    <property type="entry name" value="Hemerythrin-like"/>
    <property type="match status" value="1"/>
</dbReference>
<keyword evidence="3" id="KW-0408">Iron</keyword>
<gene>
    <name evidence="6" type="ORF">MAIT1_02337</name>
</gene>
<dbReference type="CDD" id="cd00156">
    <property type="entry name" value="REC"/>
    <property type="match status" value="1"/>
</dbReference>
<dbReference type="InterPro" id="IPR011006">
    <property type="entry name" value="CheY-like_superfamily"/>
</dbReference>
<dbReference type="NCBIfam" id="TIGR02481">
    <property type="entry name" value="hemeryth_dom"/>
    <property type="match status" value="1"/>
</dbReference>
<dbReference type="Pfam" id="PF00072">
    <property type="entry name" value="Response_reg"/>
    <property type="match status" value="1"/>
</dbReference>
<dbReference type="GO" id="GO:0046872">
    <property type="term" value="F:metal ion binding"/>
    <property type="evidence" value="ECO:0007669"/>
    <property type="project" value="UniProtKB-KW"/>
</dbReference>
<dbReference type="EMBL" id="LVJN01000020">
    <property type="protein sequence ID" value="OSM02230.1"/>
    <property type="molecule type" value="Genomic_DNA"/>
</dbReference>
<evidence type="ECO:0000313" key="6">
    <source>
        <dbReference type="EMBL" id="OSM02230.1"/>
    </source>
</evidence>
<dbReference type="Gene3D" id="1.20.120.50">
    <property type="entry name" value="Hemerythrin-like"/>
    <property type="match status" value="1"/>
</dbReference>
<dbReference type="AlphaFoldDB" id="A0A1Y2K2H0"/>
<evidence type="ECO:0000256" key="4">
    <source>
        <dbReference type="PROSITE-ProRule" id="PRU00169"/>
    </source>
</evidence>
<feature type="modified residue" description="4-aspartylphosphate" evidence="4">
    <location>
        <position position="79"/>
    </location>
</feature>
<evidence type="ECO:0000313" key="7">
    <source>
        <dbReference type="Proteomes" id="UP000194003"/>
    </source>
</evidence>
<comment type="similarity">
    <text evidence="1">Belongs to the hemerythrin family.</text>
</comment>
<dbReference type="SUPFAM" id="SSF52172">
    <property type="entry name" value="CheY-like"/>
    <property type="match status" value="1"/>
</dbReference>
<evidence type="ECO:0000256" key="2">
    <source>
        <dbReference type="ARBA" id="ARBA00022723"/>
    </source>
</evidence>
<name>A0A1Y2K2H0_9PROT</name>
<dbReference type="CDD" id="cd12107">
    <property type="entry name" value="Hemerythrin"/>
    <property type="match status" value="1"/>
</dbReference>
<feature type="domain" description="Response regulatory" evidence="5">
    <location>
        <begin position="27"/>
        <end position="140"/>
    </location>
</feature>